<sequence>MRLFVRVLRYYIEHFYISHTLVFLFGLPDSRWLRVSPLPVNMLRCTQALAMGDVDGRACCR</sequence>
<keyword evidence="2" id="KW-1185">Reference proteome</keyword>
<name>A0ACC0M3A1_RHOML</name>
<evidence type="ECO:0000313" key="2">
    <source>
        <dbReference type="Proteomes" id="UP001062846"/>
    </source>
</evidence>
<evidence type="ECO:0000313" key="1">
    <source>
        <dbReference type="EMBL" id="KAI8534878.1"/>
    </source>
</evidence>
<organism evidence="1 2">
    <name type="scientific">Rhododendron molle</name>
    <name type="common">Chinese azalea</name>
    <name type="synonym">Azalea mollis</name>
    <dbReference type="NCBI Taxonomy" id="49168"/>
    <lineage>
        <taxon>Eukaryota</taxon>
        <taxon>Viridiplantae</taxon>
        <taxon>Streptophyta</taxon>
        <taxon>Embryophyta</taxon>
        <taxon>Tracheophyta</taxon>
        <taxon>Spermatophyta</taxon>
        <taxon>Magnoliopsida</taxon>
        <taxon>eudicotyledons</taxon>
        <taxon>Gunneridae</taxon>
        <taxon>Pentapetalae</taxon>
        <taxon>asterids</taxon>
        <taxon>Ericales</taxon>
        <taxon>Ericaceae</taxon>
        <taxon>Ericoideae</taxon>
        <taxon>Rhodoreae</taxon>
        <taxon>Rhododendron</taxon>
    </lineage>
</organism>
<gene>
    <name evidence="1" type="ORF">RHMOL_Rhmol10G0131000</name>
</gene>
<proteinExistence type="predicted"/>
<comment type="caution">
    <text evidence="1">The sequence shown here is derived from an EMBL/GenBank/DDBJ whole genome shotgun (WGS) entry which is preliminary data.</text>
</comment>
<accession>A0ACC0M3A1</accession>
<reference evidence="1" key="1">
    <citation type="submission" date="2022-02" db="EMBL/GenBank/DDBJ databases">
        <title>Plant Genome Project.</title>
        <authorList>
            <person name="Zhang R.-G."/>
        </authorList>
    </citation>
    <scope>NUCLEOTIDE SEQUENCE</scope>
    <source>
        <strain evidence="1">AT1</strain>
    </source>
</reference>
<dbReference type="Proteomes" id="UP001062846">
    <property type="component" value="Chromosome 10"/>
</dbReference>
<dbReference type="EMBL" id="CM046397">
    <property type="protein sequence ID" value="KAI8534878.1"/>
    <property type="molecule type" value="Genomic_DNA"/>
</dbReference>
<protein>
    <submittedName>
        <fullName evidence="1">Uncharacterized protein</fullName>
    </submittedName>
</protein>